<protein>
    <submittedName>
        <fullName evidence="1">Uncharacterized protein</fullName>
    </submittedName>
</protein>
<organism evidence="1 2">
    <name type="scientific">Exophiala sideris</name>
    <dbReference type="NCBI Taxonomy" id="1016849"/>
    <lineage>
        <taxon>Eukaryota</taxon>
        <taxon>Fungi</taxon>
        <taxon>Dikarya</taxon>
        <taxon>Ascomycota</taxon>
        <taxon>Pezizomycotina</taxon>
        <taxon>Eurotiomycetes</taxon>
        <taxon>Chaetothyriomycetidae</taxon>
        <taxon>Chaetothyriales</taxon>
        <taxon>Herpotrichiellaceae</taxon>
        <taxon>Exophiala</taxon>
    </lineage>
</organism>
<dbReference type="InterPro" id="IPR011057">
    <property type="entry name" value="Mss4-like_sf"/>
</dbReference>
<dbReference type="Gene3D" id="3.90.1590.10">
    <property type="entry name" value="glutathione-dependent formaldehyde- activating enzyme (gfa)"/>
    <property type="match status" value="1"/>
</dbReference>
<name>A0A0D1Z0R9_9EURO</name>
<dbReference type="Proteomes" id="UP000053599">
    <property type="component" value="Unassembled WGS sequence"/>
</dbReference>
<dbReference type="EMBL" id="KN846951">
    <property type="protein sequence ID" value="KIV87429.1"/>
    <property type="molecule type" value="Genomic_DNA"/>
</dbReference>
<dbReference type="STRING" id="1016849.A0A0D1Z0R9"/>
<dbReference type="SUPFAM" id="SSF51316">
    <property type="entry name" value="Mss4-like"/>
    <property type="match status" value="1"/>
</dbReference>
<dbReference type="AlphaFoldDB" id="A0A0D1Z0R9"/>
<dbReference type="PANTHER" id="PTHR33337:SF40">
    <property type="entry name" value="CENP-V_GFA DOMAIN-CONTAINING PROTEIN-RELATED"/>
    <property type="match status" value="1"/>
</dbReference>
<gene>
    <name evidence="1" type="ORF">PV11_02974</name>
</gene>
<proteinExistence type="predicted"/>
<evidence type="ECO:0000313" key="1">
    <source>
        <dbReference type="EMBL" id="KIV87429.1"/>
    </source>
</evidence>
<dbReference type="OrthoDB" id="6329284at2759"/>
<accession>A0A0D1Z0R9</accession>
<dbReference type="PANTHER" id="PTHR33337">
    <property type="entry name" value="GFA DOMAIN-CONTAINING PROTEIN"/>
    <property type="match status" value="1"/>
</dbReference>
<dbReference type="HOGENOM" id="CLU_088625_0_0_1"/>
<evidence type="ECO:0000313" key="2">
    <source>
        <dbReference type="Proteomes" id="UP000053599"/>
    </source>
</evidence>
<sequence>MAFLPKEALTLTGGCYCKAILYTIKVPAWDHRPAVPNALETPISTTESVETRVPVVGIDHCNTCRQVAGAIVQCWLICPAGWVEWDVLPMDPGAEHLHLSTIDAIGPLRDEAAPSTYVTRFNASDKATRTFCSRCGTTLTYISHKRIGTPLATVDITVGSLDAESLKLTKPDRHNWWDYGVEWVQALFTKGDGGFLIKHGNSDLSKAL</sequence>
<reference evidence="1 2" key="1">
    <citation type="submission" date="2015-01" db="EMBL/GenBank/DDBJ databases">
        <title>The Genome Sequence of Exophiala sideris CBS121828.</title>
        <authorList>
            <consortium name="The Broad Institute Genomics Platform"/>
            <person name="Cuomo C."/>
            <person name="de Hoog S."/>
            <person name="Gorbushina A."/>
            <person name="Stielow B."/>
            <person name="Teixiera M."/>
            <person name="Abouelleil A."/>
            <person name="Chapman S.B."/>
            <person name="Priest M."/>
            <person name="Young S.K."/>
            <person name="Wortman J."/>
            <person name="Nusbaum C."/>
            <person name="Birren B."/>
        </authorList>
    </citation>
    <scope>NUCLEOTIDE SEQUENCE [LARGE SCALE GENOMIC DNA]</scope>
    <source>
        <strain evidence="1 2">CBS 121828</strain>
    </source>
</reference>